<evidence type="ECO:0000313" key="6">
    <source>
        <dbReference type="EMBL" id="AOM67684.1"/>
    </source>
</evidence>
<dbReference type="GO" id="GO:0009523">
    <property type="term" value="C:photosystem II"/>
    <property type="evidence" value="ECO:0007669"/>
    <property type="project" value="UniProtKB-KW"/>
</dbReference>
<evidence type="ECO:0000259" key="5">
    <source>
        <dbReference type="Pfam" id="PF05368"/>
    </source>
</evidence>
<comment type="subcellular location">
    <subcellularLocation>
        <location evidence="1">Plastid</location>
    </subcellularLocation>
</comment>
<dbReference type="GO" id="GO:0015979">
    <property type="term" value="P:photosynthesis"/>
    <property type="evidence" value="ECO:0007669"/>
    <property type="project" value="UniProtKB-KW"/>
</dbReference>
<dbReference type="PANTHER" id="PTHR47128">
    <property type="match status" value="1"/>
</dbReference>
<name>A0A1C9CH30_PALPL</name>
<evidence type="ECO:0000256" key="4">
    <source>
        <dbReference type="ARBA" id="ARBA00023276"/>
    </source>
</evidence>
<geneLocation type="plastid" evidence="6"/>
<protein>
    <recommendedName>
        <fullName evidence="5">NmrA-like domain-containing protein</fullName>
    </recommendedName>
</protein>
<keyword evidence="2" id="KW-0602">Photosynthesis</keyword>
<evidence type="ECO:0000256" key="2">
    <source>
        <dbReference type="ARBA" id="ARBA00022531"/>
    </source>
</evidence>
<dbReference type="InterPro" id="IPR008030">
    <property type="entry name" value="NmrA-like"/>
</dbReference>
<sequence length="319" mass="36316">MSLLVIGATGTLGRQIVRRALDEGFPVTCLVRNLRKASFLKEWGAILVYGDLKAPDTIPSALCGITAIIDASTARPYDPYKTATIDLEGKIALIEAAEEASIQRFVFFSILDAEKYPEIPLMNLKLKIEERLKKSTMPYTIFSLCGFFQGLISQYALPILDKQSIWVTGETTSIAYIDTQDIAKFTVRSLSNPFMERKKLPLVGVRKWNSLEIIELCEKLSGQRSKTSKIPLRLLTLAKQFTQFFQWGWNVSERLAFAEILMSGIDFVSPMVDSFELLQVNQNDITTLENYLEEYFNRVMKKLKVLNYEMDDNQQDLTF</sequence>
<dbReference type="Pfam" id="PF05368">
    <property type="entry name" value="NmrA"/>
    <property type="match status" value="1"/>
</dbReference>
<dbReference type="InterPro" id="IPR036291">
    <property type="entry name" value="NAD(P)-bd_dom_sf"/>
</dbReference>
<keyword evidence="4" id="KW-0604">Photosystem II</keyword>
<dbReference type="RefSeq" id="YP_009294244.1">
    <property type="nucleotide sequence ID" value="NC_031147.1"/>
</dbReference>
<evidence type="ECO:0000256" key="1">
    <source>
        <dbReference type="ARBA" id="ARBA00004474"/>
    </source>
</evidence>
<reference evidence="6" key="1">
    <citation type="journal article" date="2018" name="PLoS ONE">
        <title>Plastid genome analysis of three Nemaliophycidae red algal species suggests environmental adaptation for iron limited habitats.</title>
        <authorList>
            <person name="Cho C.H."/>
            <person name="Choi J.W."/>
            <person name="Lam D.W."/>
            <person name="Kim K.M."/>
            <person name="Yoon H.S."/>
        </authorList>
    </citation>
    <scope>NUCLEOTIDE SEQUENCE</scope>
</reference>
<organism evidence="6">
    <name type="scientific">Palmaria palmata</name>
    <name type="common">Dulse</name>
    <name type="synonym">Rhodymenia palmata</name>
    <dbReference type="NCBI Taxonomy" id="2822"/>
    <lineage>
        <taxon>Eukaryota</taxon>
        <taxon>Rhodophyta</taxon>
        <taxon>Florideophyceae</taxon>
        <taxon>Nemaliophycidae</taxon>
        <taxon>Palmariales</taxon>
        <taxon>Palmariaceae</taxon>
        <taxon>Palmaria</taxon>
    </lineage>
</organism>
<proteinExistence type="predicted"/>
<dbReference type="Gene3D" id="3.40.50.720">
    <property type="entry name" value="NAD(P)-binding Rossmann-like Domain"/>
    <property type="match status" value="1"/>
</dbReference>
<keyword evidence="3 6" id="KW-0934">Plastid</keyword>
<dbReference type="InterPro" id="IPR044256">
    <property type="entry name" value="HCF244-like"/>
</dbReference>
<accession>A0A1C9CH30</accession>
<feature type="domain" description="NmrA-like" evidence="5">
    <location>
        <begin position="3"/>
        <end position="236"/>
    </location>
</feature>
<dbReference type="AlphaFoldDB" id="A0A1C9CH30"/>
<dbReference type="PANTHER" id="PTHR47128:SF2">
    <property type="entry name" value="PROTEIN HIGH CHLOROPHYLL FLUORESCENCE PHENOTYPE 244, CHLOROPLASTIC"/>
    <property type="match status" value="1"/>
</dbReference>
<dbReference type="CDD" id="cd05243">
    <property type="entry name" value="SDR_a5"/>
    <property type="match status" value="1"/>
</dbReference>
<gene>
    <name evidence="6" type="primary">ycf39</name>
    <name evidence="6" type="ORF">Palma_052</name>
</gene>
<dbReference type="SUPFAM" id="SSF51735">
    <property type="entry name" value="NAD(P)-binding Rossmann-fold domains"/>
    <property type="match status" value="1"/>
</dbReference>
<dbReference type="GO" id="GO:0009536">
    <property type="term" value="C:plastid"/>
    <property type="evidence" value="ECO:0007669"/>
    <property type="project" value="UniProtKB-SubCell"/>
</dbReference>
<dbReference type="GeneID" id="29070343"/>
<dbReference type="EMBL" id="KX284726">
    <property type="protein sequence ID" value="AOM67684.1"/>
    <property type="molecule type" value="Genomic_DNA"/>
</dbReference>
<evidence type="ECO:0000256" key="3">
    <source>
        <dbReference type="ARBA" id="ARBA00022640"/>
    </source>
</evidence>